<keyword evidence="3" id="KW-0804">Transcription</keyword>
<dbReference type="InterPro" id="IPR050109">
    <property type="entry name" value="HTH-type_TetR-like_transc_reg"/>
</dbReference>
<dbReference type="GO" id="GO:0000976">
    <property type="term" value="F:transcription cis-regulatory region binding"/>
    <property type="evidence" value="ECO:0007669"/>
    <property type="project" value="TreeGrafter"/>
</dbReference>
<name>A0A323URW6_9RHOO</name>
<evidence type="ECO:0000256" key="4">
    <source>
        <dbReference type="PROSITE-ProRule" id="PRU00335"/>
    </source>
</evidence>
<dbReference type="InterPro" id="IPR036271">
    <property type="entry name" value="Tet_transcr_reg_TetR-rel_C_sf"/>
</dbReference>
<dbReference type="OrthoDB" id="9809994at2"/>
<evidence type="ECO:0000313" key="7">
    <source>
        <dbReference type="Proteomes" id="UP000248259"/>
    </source>
</evidence>
<dbReference type="PANTHER" id="PTHR30055:SF223">
    <property type="entry name" value="HTH-TYPE TRANSCRIPTIONAL REGULATOR UIDR"/>
    <property type="match status" value="1"/>
</dbReference>
<dbReference type="InterPro" id="IPR039536">
    <property type="entry name" value="TetR_C_Proteobacteria"/>
</dbReference>
<protein>
    <submittedName>
        <fullName evidence="6">TetR family transcriptional regulator</fullName>
    </submittedName>
</protein>
<comment type="caution">
    <text evidence="6">The sequence shown here is derived from an EMBL/GenBank/DDBJ whole genome shotgun (WGS) entry which is preliminary data.</text>
</comment>
<feature type="DNA-binding region" description="H-T-H motif" evidence="4">
    <location>
        <begin position="40"/>
        <end position="59"/>
    </location>
</feature>
<dbReference type="PANTHER" id="PTHR30055">
    <property type="entry name" value="HTH-TYPE TRANSCRIPTIONAL REGULATOR RUTR"/>
    <property type="match status" value="1"/>
</dbReference>
<keyword evidence="1" id="KW-0805">Transcription regulation</keyword>
<dbReference type="Pfam" id="PF14246">
    <property type="entry name" value="TetR_C_7"/>
    <property type="match status" value="1"/>
</dbReference>
<proteinExistence type="predicted"/>
<reference evidence="6 7" key="1">
    <citation type="submission" date="2018-06" db="EMBL/GenBank/DDBJ databases">
        <title>Azoarcus communis strain SWub3 genome.</title>
        <authorList>
            <person name="Zorraquino Salvo V."/>
            <person name="Toubiana D."/>
            <person name="Blumwald E."/>
        </authorList>
    </citation>
    <scope>NUCLEOTIDE SEQUENCE [LARGE SCALE GENOMIC DNA]</scope>
    <source>
        <strain evidence="6 7">SWub3</strain>
    </source>
</reference>
<dbReference type="PRINTS" id="PR00455">
    <property type="entry name" value="HTHTETR"/>
</dbReference>
<evidence type="ECO:0000313" key="6">
    <source>
        <dbReference type="EMBL" id="PZA15097.1"/>
    </source>
</evidence>
<keyword evidence="2 4" id="KW-0238">DNA-binding</keyword>
<dbReference type="Proteomes" id="UP000248259">
    <property type="component" value="Unassembled WGS sequence"/>
</dbReference>
<evidence type="ECO:0000256" key="2">
    <source>
        <dbReference type="ARBA" id="ARBA00023125"/>
    </source>
</evidence>
<dbReference type="PROSITE" id="PS50977">
    <property type="entry name" value="HTH_TETR_2"/>
    <property type="match status" value="1"/>
</dbReference>
<evidence type="ECO:0000256" key="1">
    <source>
        <dbReference type="ARBA" id="ARBA00023015"/>
    </source>
</evidence>
<evidence type="ECO:0000259" key="5">
    <source>
        <dbReference type="PROSITE" id="PS50977"/>
    </source>
</evidence>
<dbReference type="GO" id="GO:0003700">
    <property type="term" value="F:DNA-binding transcription factor activity"/>
    <property type="evidence" value="ECO:0007669"/>
    <property type="project" value="TreeGrafter"/>
</dbReference>
<dbReference type="SUPFAM" id="SSF48498">
    <property type="entry name" value="Tetracyclin repressor-like, C-terminal domain"/>
    <property type="match status" value="1"/>
</dbReference>
<keyword evidence="7" id="KW-1185">Reference proteome</keyword>
<accession>A0A323URW6</accession>
<sequence>MPSRPPSAPPSRQRRKEARPQELTEAALALFVEKGYAATRLDEIAARAGVSKGTLYLYFDSKEALFKAVIREGVIPAIEAGEAMLAEQLDDPPALLAAFLNCWWEDIGNTALGGISKLMMSEAGNFPEVARYYDEEVIQRGLALLRTVIQTGIDRGMFRAVDTRYIDTLMIAPLVHLAIWRHSFATCCSHIIDPRAYVEAHIDLVLNGLLTSETRKDNA</sequence>
<dbReference type="SUPFAM" id="SSF46689">
    <property type="entry name" value="Homeodomain-like"/>
    <property type="match status" value="1"/>
</dbReference>
<dbReference type="InterPro" id="IPR009057">
    <property type="entry name" value="Homeodomain-like_sf"/>
</dbReference>
<dbReference type="AlphaFoldDB" id="A0A323URW6"/>
<dbReference type="Gene3D" id="1.10.357.10">
    <property type="entry name" value="Tetracycline Repressor, domain 2"/>
    <property type="match status" value="1"/>
</dbReference>
<gene>
    <name evidence="6" type="ORF">DNK49_18190</name>
</gene>
<evidence type="ECO:0000256" key="3">
    <source>
        <dbReference type="ARBA" id="ARBA00023163"/>
    </source>
</evidence>
<dbReference type="FunFam" id="1.10.10.60:FF:000141">
    <property type="entry name" value="TetR family transcriptional regulator"/>
    <property type="match status" value="1"/>
</dbReference>
<dbReference type="Pfam" id="PF00440">
    <property type="entry name" value="TetR_N"/>
    <property type="match status" value="1"/>
</dbReference>
<dbReference type="EMBL" id="QKOE01000017">
    <property type="protein sequence ID" value="PZA15097.1"/>
    <property type="molecule type" value="Genomic_DNA"/>
</dbReference>
<dbReference type="RefSeq" id="WP_110527872.1">
    <property type="nucleotide sequence ID" value="NZ_QKOE01000017.1"/>
</dbReference>
<feature type="domain" description="HTH tetR-type" evidence="5">
    <location>
        <begin position="17"/>
        <end position="77"/>
    </location>
</feature>
<organism evidence="6 7">
    <name type="scientific">Parazoarcus communis SWub3 = DSM 12120</name>
    <dbReference type="NCBI Taxonomy" id="1121029"/>
    <lineage>
        <taxon>Bacteria</taxon>
        <taxon>Pseudomonadati</taxon>
        <taxon>Pseudomonadota</taxon>
        <taxon>Betaproteobacteria</taxon>
        <taxon>Rhodocyclales</taxon>
        <taxon>Zoogloeaceae</taxon>
        <taxon>Parazoarcus</taxon>
    </lineage>
</organism>
<dbReference type="InterPro" id="IPR001647">
    <property type="entry name" value="HTH_TetR"/>
</dbReference>